<dbReference type="EMBL" id="PUIB01000030">
    <property type="protein sequence ID" value="PQO26625.1"/>
    <property type="molecule type" value="Genomic_DNA"/>
</dbReference>
<dbReference type="Gene3D" id="3.90.1150.200">
    <property type="match status" value="1"/>
</dbReference>
<gene>
    <name evidence="2" type="ORF">C5Y98_30050</name>
</gene>
<proteinExistence type="predicted"/>
<organism evidence="2 3">
    <name type="scientific">Blastopirellula marina</name>
    <dbReference type="NCBI Taxonomy" id="124"/>
    <lineage>
        <taxon>Bacteria</taxon>
        <taxon>Pseudomonadati</taxon>
        <taxon>Planctomycetota</taxon>
        <taxon>Planctomycetia</taxon>
        <taxon>Pirellulales</taxon>
        <taxon>Pirellulaceae</taxon>
        <taxon>Blastopirellula</taxon>
    </lineage>
</organism>
<comment type="caution">
    <text evidence="2">The sequence shown here is derived from an EMBL/GenBank/DDBJ whole genome shotgun (WGS) entry which is preliminary data.</text>
</comment>
<dbReference type="OrthoDB" id="214150at2"/>
<dbReference type="Pfam" id="PF13376">
    <property type="entry name" value="OmdA"/>
    <property type="match status" value="1"/>
</dbReference>
<dbReference type="PIRSF" id="PIRSF021308">
    <property type="entry name" value="UCP021308"/>
    <property type="match status" value="1"/>
</dbReference>
<dbReference type="InterPro" id="IPR016786">
    <property type="entry name" value="YdeI_bac"/>
</dbReference>
<feature type="domain" description="YdhG-like" evidence="1">
    <location>
        <begin position="18"/>
        <end position="115"/>
    </location>
</feature>
<dbReference type="RefSeq" id="WP_105360096.1">
    <property type="nucleotide sequence ID" value="NZ_PUIB01000030.1"/>
</dbReference>
<dbReference type="Proteomes" id="UP000239388">
    <property type="component" value="Unassembled WGS sequence"/>
</dbReference>
<protein>
    <recommendedName>
        <fullName evidence="1">YdhG-like domain-containing protein</fullName>
    </recommendedName>
</protein>
<evidence type="ECO:0000259" key="1">
    <source>
        <dbReference type="Pfam" id="PF08818"/>
    </source>
</evidence>
<accession>A0A2S8F388</accession>
<dbReference type="Pfam" id="PF08818">
    <property type="entry name" value="DUF1801"/>
    <property type="match status" value="1"/>
</dbReference>
<dbReference type="InterPro" id="IPR014922">
    <property type="entry name" value="YdhG-like"/>
</dbReference>
<name>A0A2S8F388_9BACT</name>
<dbReference type="SUPFAM" id="SSF159888">
    <property type="entry name" value="YdhG-like"/>
    <property type="match status" value="1"/>
</dbReference>
<sequence>MSEPNPQVDGYFRKSQQWRDEMEELRAIVLASKLTETLKWGCPCYTLGDANVVLLHEFKGYCAILFFKGALLKDPQGVLVQQTKTTQSQRQLRFTSVREIKDLKSTIKAYIREAIDNEKAGLKVELKQTAEFEMPAEFQSQLDKSAKLKAAFERLTPGRQRAYLLHFAGAKQAKTRAARVEKCKPQILAGKGLND</sequence>
<evidence type="ECO:0000313" key="2">
    <source>
        <dbReference type="EMBL" id="PQO26625.1"/>
    </source>
</evidence>
<reference evidence="2 3" key="1">
    <citation type="submission" date="2018-02" db="EMBL/GenBank/DDBJ databases">
        <title>Comparative genomes isolates from brazilian mangrove.</title>
        <authorList>
            <person name="Araujo J.E."/>
            <person name="Taketani R.G."/>
            <person name="Silva M.C.P."/>
            <person name="Loureco M.V."/>
            <person name="Andreote F.D."/>
        </authorList>
    </citation>
    <scope>NUCLEOTIDE SEQUENCE [LARGE SCALE GENOMIC DNA]</scope>
    <source>
        <strain evidence="2 3">NAP PRIS-MGV</strain>
    </source>
</reference>
<dbReference type="AlphaFoldDB" id="A0A2S8F388"/>
<evidence type="ECO:0000313" key="3">
    <source>
        <dbReference type="Proteomes" id="UP000239388"/>
    </source>
</evidence>